<organism evidence="2 3">
    <name type="scientific">Candidatus Nitrospira inopinata</name>
    <dbReference type="NCBI Taxonomy" id="1715989"/>
    <lineage>
        <taxon>Bacteria</taxon>
        <taxon>Pseudomonadati</taxon>
        <taxon>Nitrospirota</taxon>
        <taxon>Nitrospiria</taxon>
        <taxon>Nitrospirales</taxon>
        <taxon>Nitrospiraceae</taxon>
        <taxon>Nitrospira</taxon>
    </lineage>
</organism>
<sequence length="70" mass="7937">MHRFADNRNKRTLSEHPSKETHQEHTVFISPAVSKVEKQTDGLAARSVFLSPAPPQAPRVLYEQDTRLPS</sequence>
<evidence type="ECO:0000256" key="1">
    <source>
        <dbReference type="SAM" id="MobiDB-lite"/>
    </source>
</evidence>
<dbReference type="STRING" id="1715989.NITINOP_1485"/>
<dbReference type="KEGG" id="nio:NITINOP_1485"/>
<proteinExistence type="predicted"/>
<dbReference type="Proteomes" id="UP000066284">
    <property type="component" value="Chromosome 1"/>
</dbReference>
<protein>
    <submittedName>
        <fullName evidence="2">Uncharacterized protein</fullName>
    </submittedName>
</protein>
<feature type="region of interest" description="Disordered" evidence="1">
    <location>
        <begin position="1"/>
        <end position="25"/>
    </location>
</feature>
<evidence type="ECO:0000313" key="2">
    <source>
        <dbReference type="EMBL" id="CUQ66460.1"/>
    </source>
</evidence>
<accession>A0A0S4KPV4</accession>
<dbReference type="AlphaFoldDB" id="A0A0S4KPV4"/>
<gene>
    <name evidence="2" type="ORF">NITINOP_1485</name>
</gene>
<reference evidence="3" key="1">
    <citation type="submission" date="2015-09" db="EMBL/GenBank/DDBJ databases">
        <authorList>
            <person name="Daims H."/>
        </authorList>
    </citation>
    <scope>NUCLEOTIDE SEQUENCE [LARGE SCALE GENOMIC DNA]</scope>
</reference>
<keyword evidence="3" id="KW-1185">Reference proteome</keyword>
<evidence type="ECO:0000313" key="3">
    <source>
        <dbReference type="Proteomes" id="UP000066284"/>
    </source>
</evidence>
<dbReference type="EMBL" id="LN885086">
    <property type="protein sequence ID" value="CUQ66460.1"/>
    <property type="molecule type" value="Genomic_DNA"/>
</dbReference>
<name>A0A0S4KPV4_9BACT</name>